<dbReference type="EC" id="3.1.-.-" evidence="7"/>
<dbReference type="PANTHER" id="PTHR46986:SF1">
    <property type="entry name" value="ENDORIBONUCLEASE YBEY, CHLOROPLASTIC"/>
    <property type="match status" value="1"/>
</dbReference>
<keyword evidence="3 7" id="KW-0479">Metal-binding</keyword>
<dbReference type="Proteomes" id="UP000199372">
    <property type="component" value="Unassembled WGS sequence"/>
</dbReference>
<evidence type="ECO:0000256" key="7">
    <source>
        <dbReference type="HAMAP-Rule" id="MF_00009"/>
    </source>
</evidence>
<evidence type="ECO:0000256" key="1">
    <source>
        <dbReference type="ARBA" id="ARBA00010875"/>
    </source>
</evidence>
<feature type="binding site" evidence="7">
    <location>
        <position position="142"/>
    </location>
    <ligand>
        <name>Zn(2+)</name>
        <dbReference type="ChEBI" id="CHEBI:29105"/>
        <note>catalytic</note>
    </ligand>
</feature>
<evidence type="ECO:0000256" key="8">
    <source>
        <dbReference type="SAM" id="MobiDB-lite"/>
    </source>
</evidence>
<comment type="function">
    <text evidence="7">Single strand-specific metallo-endoribonuclease involved in late-stage 70S ribosome quality control and in maturation of the 3' terminus of the 16S rRNA.</text>
</comment>
<name>A0A1H8CSG1_9RHOB</name>
<evidence type="ECO:0000256" key="2">
    <source>
        <dbReference type="ARBA" id="ARBA00022722"/>
    </source>
</evidence>
<keyword evidence="2 7" id="KW-0540">Nuclease</keyword>
<dbReference type="OrthoDB" id="9807740at2"/>
<gene>
    <name evidence="7" type="primary">ybeY</name>
    <name evidence="9" type="ORF">SAMN04488011_10257</name>
</gene>
<keyword evidence="4 7" id="KW-0255">Endonuclease</keyword>
<protein>
    <recommendedName>
        <fullName evidence="7">Endoribonuclease YbeY</fullName>
        <ecNumber evidence="7">3.1.-.-</ecNumber>
    </recommendedName>
</protein>
<dbReference type="GO" id="GO:0005737">
    <property type="term" value="C:cytoplasm"/>
    <property type="evidence" value="ECO:0007669"/>
    <property type="project" value="UniProtKB-SubCell"/>
</dbReference>
<dbReference type="InterPro" id="IPR002036">
    <property type="entry name" value="YbeY"/>
</dbReference>
<feature type="binding site" evidence="7">
    <location>
        <position position="146"/>
    </location>
    <ligand>
        <name>Zn(2+)</name>
        <dbReference type="ChEBI" id="CHEBI:29105"/>
        <note>catalytic</note>
    </ligand>
</feature>
<dbReference type="AlphaFoldDB" id="A0A1H8CSG1"/>
<dbReference type="RefSeq" id="WP_091844449.1">
    <property type="nucleotide sequence ID" value="NZ_FOCM01000002.1"/>
</dbReference>
<evidence type="ECO:0000256" key="5">
    <source>
        <dbReference type="ARBA" id="ARBA00022801"/>
    </source>
</evidence>
<comment type="similarity">
    <text evidence="1 7">Belongs to the endoribonuclease YbeY family.</text>
</comment>
<evidence type="ECO:0000313" key="9">
    <source>
        <dbReference type="EMBL" id="SEM97946.1"/>
    </source>
</evidence>
<dbReference type="GO" id="GO:0006364">
    <property type="term" value="P:rRNA processing"/>
    <property type="evidence" value="ECO:0007669"/>
    <property type="project" value="UniProtKB-UniRule"/>
</dbReference>
<dbReference type="EMBL" id="FOCM01000002">
    <property type="protein sequence ID" value="SEM97946.1"/>
    <property type="molecule type" value="Genomic_DNA"/>
</dbReference>
<reference evidence="10" key="1">
    <citation type="submission" date="2016-10" db="EMBL/GenBank/DDBJ databases">
        <authorList>
            <person name="Varghese N."/>
            <person name="Submissions S."/>
        </authorList>
    </citation>
    <scope>NUCLEOTIDE SEQUENCE [LARGE SCALE GENOMIC DNA]</scope>
    <source>
        <strain evidence="10">DSM 26893</strain>
    </source>
</reference>
<dbReference type="GO" id="GO:0008270">
    <property type="term" value="F:zinc ion binding"/>
    <property type="evidence" value="ECO:0007669"/>
    <property type="project" value="UniProtKB-UniRule"/>
</dbReference>
<evidence type="ECO:0000256" key="4">
    <source>
        <dbReference type="ARBA" id="ARBA00022759"/>
    </source>
</evidence>
<dbReference type="NCBIfam" id="TIGR00043">
    <property type="entry name" value="rRNA maturation RNase YbeY"/>
    <property type="match status" value="1"/>
</dbReference>
<dbReference type="PANTHER" id="PTHR46986">
    <property type="entry name" value="ENDORIBONUCLEASE YBEY, CHLOROPLASTIC"/>
    <property type="match status" value="1"/>
</dbReference>
<organism evidence="9 10">
    <name type="scientific">Palleronia pelagia</name>
    <dbReference type="NCBI Taxonomy" id="387096"/>
    <lineage>
        <taxon>Bacteria</taxon>
        <taxon>Pseudomonadati</taxon>
        <taxon>Pseudomonadota</taxon>
        <taxon>Alphaproteobacteria</taxon>
        <taxon>Rhodobacterales</taxon>
        <taxon>Roseobacteraceae</taxon>
        <taxon>Palleronia</taxon>
    </lineage>
</organism>
<dbReference type="SUPFAM" id="SSF55486">
    <property type="entry name" value="Metalloproteases ('zincins'), catalytic domain"/>
    <property type="match status" value="1"/>
</dbReference>
<dbReference type="InterPro" id="IPR020549">
    <property type="entry name" value="YbeY_CS"/>
</dbReference>
<feature type="binding site" evidence="7">
    <location>
        <position position="152"/>
    </location>
    <ligand>
        <name>Zn(2+)</name>
        <dbReference type="ChEBI" id="CHEBI:29105"/>
        <note>catalytic</note>
    </ligand>
</feature>
<dbReference type="InterPro" id="IPR023091">
    <property type="entry name" value="MetalPrtase_cat_dom_sf_prd"/>
</dbReference>
<evidence type="ECO:0000256" key="3">
    <source>
        <dbReference type="ARBA" id="ARBA00022723"/>
    </source>
</evidence>
<evidence type="ECO:0000256" key="6">
    <source>
        <dbReference type="ARBA" id="ARBA00022833"/>
    </source>
</evidence>
<dbReference type="PROSITE" id="PS01306">
    <property type="entry name" value="UPF0054"/>
    <property type="match status" value="1"/>
</dbReference>
<keyword evidence="7" id="KW-0698">rRNA processing</keyword>
<accession>A0A1H8CSG1</accession>
<keyword evidence="7" id="KW-0690">Ribosome biogenesis</keyword>
<dbReference type="Pfam" id="PF02130">
    <property type="entry name" value="YbeY"/>
    <property type="match status" value="1"/>
</dbReference>
<feature type="region of interest" description="Disordered" evidence="8">
    <location>
        <begin position="82"/>
        <end position="112"/>
    </location>
</feature>
<dbReference type="GO" id="GO:0004521">
    <property type="term" value="F:RNA endonuclease activity"/>
    <property type="evidence" value="ECO:0007669"/>
    <property type="project" value="UniProtKB-UniRule"/>
</dbReference>
<comment type="subcellular location">
    <subcellularLocation>
        <location evidence="7">Cytoplasm</location>
    </subcellularLocation>
</comment>
<keyword evidence="6 7" id="KW-0862">Zinc</keyword>
<keyword evidence="7" id="KW-0963">Cytoplasm</keyword>
<dbReference type="HAMAP" id="MF_00009">
    <property type="entry name" value="Endoribonucl_YbeY"/>
    <property type="match status" value="1"/>
</dbReference>
<keyword evidence="10" id="KW-1185">Reference proteome</keyword>
<comment type="cofactor">
    <cofactor evidence="7">
        <name>Zn(2+)</name>
        <dbReference type="ChEBI" id="CHEBI:29105"/>
    </cofactor>
    <text evidence="7">Binds 1 zinc ion.</text>
</comment>
<proteinExistence type="inferred from homology"/>
<evidence type="ECO:0000313" key="10">
    <source>
        <dbReference type="Proteomes" id="UP000199372"/>
    </source>
</evidence>
<dbReference type="Gene3D" id="3.40.390.30">
    <property type="entry name" value="Metalloproteases ('zincins'), catalytic domain"/>
    <property type="match status" value="1"/>
</dbReference>
<dbReference type="GO" id="GO:0004222">
    <property type="term" value="F:metalloendopeptidase activity"/>
    <property type="evidence" value="ECO:0007669"/>
    <property type="project" value="InterPro"/>
</dbReference>
<keyword evidence="5 7" id="KW-0378">Hydrolase</keyword>
<sequence>MADTSASRSDADTQGDPALLVDVVLEDARWNAIGLETLADTSARAVLDHLGLGHGWEISLLACDDDRIRVLNGDFRGKGTPTNVLSWPSDERGADASGAMPDPPDPTDPELGDIAIAFDTCAREAEAGGLALGDHATHLIVHATLHLLGFDHEDDADGDLMERLETEILARLGLHDPYAPQDATDGKVR</sequence>